<gene>
    <name evidence="2" type="ORF">AK812_SmicGene45181</name>
</gene>
<reference evidence="2 3" key="1">
    <citation type="submission" date="2016-02" db="EMBL/GenBank/DDBJ databases">
        <title>Genome analysis of coral dinoflagellate symbionts highlights evolutionary adaptations to a symbiotic lifestyle.</title>
        <authorList>
            <person name="Aranda M."/>
            <person name="Li Y."/>
            <person name="Liew Y.J."/>
            <person name="Baumgarten S."/>
            <person name="Simakov O."/>
            <person name="Wilson M."/>
            <person name="Piel J."/>
            <person name="Ashoor H."/>
            <person name="Bougouffa S."/>
            <person name="Bajic V.B."/>
            <person name="Ryu T."/>
            <person name="Ravasi T."/>
            <person name="Bayer T."/>
            <person name="Micklem G."/>
            <person name="Kim H."/>
            <person name="Bhak J."/>
            <person name="Lajeunesse T.C."/>
            <person name="Voolstra C.R."/>
        </authorList>
    </citation>
    <scope>NUCLEOTIDE SEQUENCE [LARGE SCALE GENOMIC DNA]</scope>
    <source>
        <strain evidence="2 3">CCMP2467</strain>
    </source>
</reference>
<sequence>MSSVEVGSCQLLKEFVKVTGMRESELNLGNFGVPGRKPVIATTNYHLDGLKLRSVAEVARAIRENDFEDKHVASGGSMKAAKMKYLLVAKSTIPESYVTGEFVPKMIASFGSKVLVKKRRYAASGALNRLEFEERWSEGLYLGLSDQVADGHLVYVDGTFTHTRSVRDKSKLVDAGEHQQDEDQEMPVLEDGQDPPARGLRIHGKSAPRIAAIGGDPEDVGDLSGRGHSPDLEHHEGGPKGRGHSPDHGDLSSGVENSRAVCAPWAAVWNGNLVTERYEDELP</sequence>
<evidence type="ECO:0000313" key="3">
    <source>
        <dbReference type="Proteomes" id="UP000186817"/>
    </source>
</evidence>
<dbReference type="AlphaFoldDB" id="A0A1Q9BWP6"/>
<feature type="region of interest" description="Disordered" evidence="1">
    <location>
        <begin position="170"/>
        <end position="256"/>
    </location>
</feature>
<keyword evidence="3" id="KW-1185">Reference proteome</keyword>
<evidence type="ECO:0000256" key="1">
    <source>
        <dbReference type="SAM" id="MobiDB-lite"/>
    </source>
</evidence>
<proteinExistence type="predicted"/>
<dbReference type="EMBL" id="LSRX01002814">
    <property type="protein sequence ID" value="OLP75085.1"/>
    <property type="molecule type" value="Genomic_DNA"/>
</dbReference>
<protein>
    <submittedName>
        <fullName evidence="2">Uncharacterized protein</fullName>
    </submittedName>
</protein>
<organism evidence="2 3">
    <name type="scientific">Symbiodinium microadriaticum</name>
    <name type="common">Dinoflagellate</name>
    <name type="synonym">Zooxanthella microadriatica</name>
    <dbReference type="NCBI Taxonomy" id="2951"/>
    <lineage>
        <taxon>Eukaryota</taxon>
        <taxon>Sar</taxon>
        <taxon>Alveolata</taxon>
        <taxon>Dinophyceae</taxon>
        <taxon>Suessiales</taxon>
        <taxon>Symbiodiniaceae</taxon>
        <taxon>Symbiodinium</taxon>
    </lineage>
</organism>
<accession>A0A1Q9BWP6</accession>
<dbReference type="Proteomes" id="UP000186817">
    <property type="component" value="Unassembled WGS sequence"/>
</dbReference>
<comment type="caution">
    <text evidence="2">The sequence shown here is derived from an EMBL/GenBank/DDBJ whole genome shotgun (WGS) entry which is preliminary data.</text>
</comment>
<evidence type="ECO:0000313" key="2">
    <source>
        <dbReference type="EMBL" id="OLP75085.1"/>
    </source>
</evidence>
<dbReference type="OrthoDB" id="10488764at2759"/>
<feature type="compositionally biased region" description="Basic and acidic residues" evidence="1">
    <location>
        <begin position="228"/>
        <end position="250"/>
    </location>
</feature>
<feature type="non-terminal residue" evidence="2">
    <location>
        <position position="283"/>
    </location>
</feature>
<feature type="compositionally biased region" description="Basic and acidic residues" evidence="1">
    <location>
        <begin position="170"/>
        <end position="181"/>
    </location>
</feature>
<name>A0A1Q9BWP6_SYMMI</name>